<dbReference type="Pfam" id="PF01551">
    <property type="entry name" value="Peptidase_M23"/>
    <property type="match status" value="1"/>
</dbReference>
<sequence length="390" mass="40080">MKPQHPEHPLVTDGDRQLGGALSLDTRNPSTGEWNAIVGVWADEYGSGSAVPLAPVACPVPAVVAATGEDVVREVARRAGRELDADLDPAAGTVAREDAVDGDLVLADEPREDVEVSAAEIIAAIAEGRVPRGRHRQPKTSRSAPSGPARMRKPTLYLAAALVGATGVGLLTTTGDPQAQADQAVTASEATAAEVVSVADALGLAAAPDASVAETDAVTQLQQMAASRAQRETEQEAAAATQAAADQAAVDAAAEAARPQAVMPINGARLTSSFGYRWGTMHAGLDLAAPMLTPEYAAMDGVVIKAGEASGFGQAVYIQHENGDVTVYGHMETILVTEGQVVQAGDTIALVGSRGQSTGPHLHFEVHAGGIDGERIDPVQWLAERGVTVP</sequence>
<feature type="domain" description="M23ase beta-sheet core" evidence="2">
    <location>
        <begin position="281"/>
        <end position="378"/>
    </location>
</feature>
<name>A0ABU8E228_9ACTN</name>
<dbReference type="InterPro" id="IPR011055">
    <property type="entry name" value="Dup_hybrid_motif"/>
</dbReference>
<dbReference type="EMBL" id="JBAPLV010000002">
    <property type="protein sequence ID" value="MEI4277570.1"/>
    <property type="molecule type" value="Genomic_DNA"/>
</dbReference>
<dbReference type="RefSeq" id="WP_336391831.1">
    <property type="nucleotide sequence ID" value="NZ_JBAPLV010000002.1"/>
</dbReference>
<dbReference type="PANTHER" id="PTHR21666:SF270">
    <property type="entry name" value="MUREIN HYDROLASE ACTIVATOR ENVC"/>
    <property type="match status" value="1"/>
</dbReference>
<protein>
    <submittedName>
        <fullName evidence="3">M23 family metallopeptidase</fullName>
        <ecNumber evidence="3">3.4.-.-</ecNumber>
    </submittedName>
</protein>
<keyword evidence="3" id="KW-0378">Hydrolase</keyword>
<accession>A0ABU8E228</accession>
<keyword evidence="4" id="KW-1185">Reference proteome</keyword>
<dbReference type="GO" id="GO:0016787">
    <property type="term" value="F:hydrolase activity"/>
    <property type="evidence" value="ECO:0007669"/>
    <property type="project" value="UniProtKB-KW"/>
</dbReference>
<dbReference type="CDD" id="cd12797">
    <property type="entry name" value="M23_peptidase"/>
    <property type="match status" value="1"/>
</dbReference>
<dbReference type="SUPFAM" id="SSF51261">
    <property type="entry name" value="Duplicated hybrid motif"/>
    <property type="match status" value="1"/>
</dbReference>
<evidence type="ECO:0000313" key="3">
    <source>
        <dbReference type="EMBL" id="MEI4277570.1"/>
    </source>
</evidence>
<proteinExistence type="predicted"/>
<evidence type="ECO:0000313" key="4">
    <source>
        <dbReference type="Proteomes" id="UP001373496"/>
    </source>
</evidence>
<dbReference type="Proteomes" id="UP001373496">
    <property type="component" value="Unassembled WGS sequence"/>
</dbReference>
<dbReference type="EC" id="3.4.-.-" evidence="3"/>
<gene>
    <name evidence="3" type="ORF">UXQ13_03750</name>
</gene>
<feature type="region of interest" description="Disordered" evidence="1">
    <location>
        <begin position="128"/>
        <end position="151"/>
    </location>
</feature>
<dbReference type="InterPro" id="IPR050570">
    <property type="entry name" value="Cell_wall_metabolism_enzyme"/>
</dbReference>
<dbReference type="PANTHER" id="PTHR21666">
    <property type="entry name" value="PEPTIDASE-RELATED"/>
    <property type="match status" value="1"/>
</dbReference>
<dbReference type="InterPro" id="IPR016047">
    <property type="entry name" value="M23ase_b-sheet_dom"/>
</dbReference>
<dbReference type="Gene3D" id="2.70.70.10">
    <property type="entry name" value="Glucose Permease (Domain IIA)"/>
    <property type="match status" value="1"/>
</dbReference>
<evidence type="ECO:0000256" key="1">
    <source>
        <dbReference type="SAM" id="MobiDB-lite"/>
    </source>
</evidence>
<organism evidence="3 4">
    <name type="scientific">Klenkia terrae</name>
    <dbReference type="NCBI Taxonomy" id="1052259"/>
    <lineage>
        <taxon>Bacteria</taxon>
        <taxon>Bacillati</taxon>
        <taxon>Actinomycetota</taxon>
        <taxon>Actinomycetes</taxon>
        <taxon>Geodermatophilales</taxon>
        <taxon>Geodermatophilaceae</taxon>
        <taxon>Klenkia</taxon>
    </lineage>
</organism>
<reference evidence="3 4" key="1">
    <citation type="submission" date="2024-03" db="EMBL/GenBank/DDBJ databases">
        <title>Draft genome sequence of Klenkia terrae.</title>
        <authorList>
            <person name="Duangmal K."/>
            <person name="Chantavorakit T."/>
        </authorList>
    </citation>
    <scope>NUCLEOTIDE SEQUENCE [LARGE SCALE GENOMIC DNA]</scope>
    <source>
        <strain evidence="3 4">JCM 17786</strain>
    </source>
</reference>
<evidence type="ECO:0000259" key="2">
    <source>
        <dbReference type="Pfam" id="PF01551"/>
    </source>
</evidence>
<comment type="caution">
    <text evidence="3">The sequence shown here is derived from an EMBL/GenBank/DDBJ whole genome shotgun (WGS) entry which is preliminary data.</text>
</comment>